<dbReference type="Gene3D" id="3.40.50.720">
    <property type="entry name" value="NAD(P)-binding Rossmann-like Domain"/>
    <property type="match status" value="1"/>
</dbReference>
<dbReference type="RefSeq" id="WP_203726815.1">
    <property type="nucleotide sequence ID" value="NZ_BAAATX010000025.1"/>
</dbReference>
<feature type="domain" description="GFO/IDH/MocA-like oxidoreductase" evidence="3">
    <location>
        <begin position="134"/>
        <end position="243"/>
    </location>
</feature>
<dbReference type="InterPro" id="IPR051450">
    <property type="entry name" value="Gfo/Idh/MocA_Oxidoreductases"/>
</dbReference>
<dbReference type="InterPro" id="IPR055170">
    <property type="entry name" value="GFO_IDH_MocA-like_dom"/>
</dbReference>
<dbReference type="Pfam" id="PF01408">
    <property type="entry name" value="GFO_IDH_MocA"/>
    <property type="match status" value="1"/>
</dbReference>
<dbReference type="PANTHER" id="PTHR43377">
    <property type="entry name" value="BILIVERDIN REDUCTASE A"/>
    <property type="match status" value="1"/>
</dbReference>
<sequence>MRVVLVGAGGFGRRWLTAIAASDEVELAGVADLNEDAARAVAGGLPVGTDAVELARRTGAEAVINVTVPAAHHPVTTAALFAGLPVLGEKPLAESVSRALSLAAAAELTGQLFMVSQSRRRNPQLARLRAMADGLGRIGAVTTTFARSEHFGGFRDVMAQPLLVDMAIHPFDAARYLLRSEPVSVYCQSWNPAWSWFAGDANAIAVFEMDNGARYVYHGTWCSPGATTSWNGEWRVSGEHGTALWDGDNEPAGGDAPAGPELGDVEASLHAFAEALRTGVPPSGEVHENLMSLAMVEAAVLSADAGTPIRLDEVFERAHAQALAEETRADVRAQLASWTTDRLSRTS</sequence>
<dbReference type="EMBL" id="BOML01000021">
    <property type="protein sequence ID" value="GIE01208.1"/>
    <property type="molecule type" value="Genomic_DNA"/>
</dbReference>
<feature type="region of interest" description="Disordered" evidence="1">
    <location>
        <begin position="242"/>
        <end position="261"/>
    </location>
</feature>
<gene>
    <name evidence="4" type="ORF">Adu01nite_25580</name>
</gene>
<dbReference type="SUPFAM" id="SSF55347">
    <property type="entry name" value="Glyceraldehyde-3-phosphate dehydrogenase-like, C-terminal domain"/>
    <property type="match status" value="1"/>
</dbReference>
<dbReference type="Proteomes" id="UP000637628">
    <property type="component" value="Unassembled WGS sequence"/>
</dbReference>
<evidence type="ECO:0000313" key="4">
    <source>
        <dbReference type="EMBL" id="GIE01208.1"/>
    </source>
</evidence>
<comment type="caution">
    <text evidence="4">The sequence shown here is derived from an EMBL/GenBank/DDBJ whole genome shotgun (WGS) entry which is preliminary data.</text>
</comment>
<evidence type="ECO:0000259" key="3">
    <source>
        <dbReference type="Pfam" id="PF22725"/>
    </source>
</evidence>
<accession>A0ABQ3YUH4</accession>
<dbReference type="Gene3D" id="3.30.360.10">
    <property type="entry name" value="Dihydrodipicolinate Reductase, domain 2"/>
    <property type="match status" value="1"/>
</dbReference>
<evidence type="ECO:0000313" key="5">
    <source>
        <dbReference type="Proteomes" id="UP000637628"/>
    </source>
</evidence>
<dbReference type="Pfam" id="PF22725">
    <property type="entry name" value="GFO_IDH_MocA_C3"/>
    <property type="match status" value="1"/>
</dbReference>
<keyword evidence="5" id="KW-1185">Reference proteome</keyword>
<evidence type="ECO:0000256" key="1">
    <source>
        <dbReference type="SAM" id="MobiDB-lite"/>
    </source>
</evidence>
<evidence type="ECO:0000259" key="2">
    <source>
        <dbReference type="Pfam" id="PF01408"/>
    </source>
</evidence>
<proteinExistence type="predicted"/>
<reference evidence="4 5" key="1">
    <citation type="submission" date="2021-01" db="EMBL/GenBank/DDBJ databases">
        <title>Whole genome shotgun sequence of Actinoplanes durhamensis NBRC 14914.</title>
        <authorList>
            <person name="Komaki H."/>
            <person name="Tamura T."/>
        </authorList>
    </citation>
    <scope>NUCLEOTIDE SEQUENCE [LARGE SCALE GENOMIC DNA]</scope>
    <source>
        <strain evidence="4 5">NBRC 14914</strain>
    </source>
</reference>
<name>A0ABQ3YUH4_9ACTN</name>
<dbReference type="SUPFAM" id="SSF51735">
    <property type="entry name" value="NAD(P)-binding Rossmann-fold domains"/>
    <property type="match status" value="1"/>
</dbReference>
<protein>
    <submittedName>
        <fullName evidence="4">Dehydrogenase</fullName>
    </submittedName>
</protein>
<dbReference type="InterPro" id="IPR036291">
    <property type="entry name" value="NAD(P)-bd_dom_sf"/>
</dbReference>
<organism evidence="4 5">
    <name type="scientific">Paractinoplanes durhamensis</name>
    <dbReference type="NCBI Taxonomy" id="113563"/>
    <lineage>
        <taxon>Bacteria</taxon>
        <taxon>Bacillati</taxon>
        <taxon>Actinomycetota</taxon>
        <taxon>Actinomycetes</taxon>
        <taxon>Micromonosporales</taxon>
        <taxon>Micromonosporaceae</taxon>
        <taxon>Paractinoplanes</taxon>
    </lineage>
</organism>
<dbReference type="PANTHER" id="PTHR43377:SF1">
    <property type="entry name" value="BILIVERDIN REDUCTASE A"/>
    <property type="match status" value="1"/>
</dbReference>
<dbReference type="InterPro" id="IPR000683">
    <property type="entry name" value="Gfo/Idh/MocA-like_OxRdtase_N"/>
</dbReference>
<feature type="domain" description="Gfo/Idh/MocA-like oxidoreductase N-terminal" evidence="2">
    <location>
        <begin position="1"/>
        <end position="115"/>
    </location>
</feature>